<dbReference type="PROSITE" id="PS50206">
    <property type="entry name" value="RHODANESE_3"/>
    <property type="match status" value="1"/>
</dbReference>
<organism evidence="2 3">
    <name type="scientific">Hemibagrus wyckioides</name>
    <dbReference type="NCBI Taxonomy" id="337641"/>
    <lineage>
        <taxon>Eukaryota</taxon>
        <taxon>Metazoa</taxon>
        <taxon>Chordata</taxon>
        <taxon>Craniata</taxon>
        <taxon>Vertebrata</taxon>
        <taxon>Euteleostomi</taxon>
        <taxon>Actinopterygii</taxon>
        <taxon>Neopterygii</taxon>
        <taxon>Teleostei</taxon>
        <taxon>Ostariophysi</taxon>
        <taxon>Siluriformes</taxon>
        <taxon>Bagridae</taxon>
        <taxon>Hemibagrus</taxon>
    </lineage>
</organism>
<sequence>MKRKMKLLLRVAVVCVLVCVLGLVGTLVKTEEQFCSDGLINTSCKQKPHSLYHEDADSVSYEQLKQMLAAGKLKLFDVREPEEFKEGAIPGATNIPLSEVQQAFTLTPDQFLQRFGVPMPEKHSSDVILYCQRGRRSLTALHTVHTLGYSRAHHYVGGYSDWLEREVQ</sequence>
<dbReference type="PANTHER" id="PTHR44086:SF4">
    <property type="entry name" value="THIOSULFATE SULFURTRANSFERASE_RHODANESE-LIKE DOMAIN-CONTAINING PROTEIN 1-RELATED"/>
    <property type="match status" value="1"/>
</dbReference>
<evidence type="ECO:0000259" key="1">
    <source>
        <dbReference type="PROSITE" id="PS50206"/>
    </source>
</evidence>
<comment type="caution">
    <text evidence="2">The sequence shown here is derived from an EMBL/GenBank/DDBJ whole genome shotgun (WGS) entry which is preliminary data.</text>
</comment>
<reference evidence="2 3" key="1">
    <citation type="submission" date="2021-06" db="EMBL/GenBank/DDBJ databases">
        <title>Chromosome-level genome assembly of the red-tail catfish (Hemibagrus wyckioides).</title>
        <authorList>
            <person name="Shao F."/>
        </authorList>
    </citation>
    <scope>NUCLEOTIDE SEQUENCE [LARGE SCALE GENOMIC DNA]</scope>
    <source>
        <strain evidence="2">EC202008001</strain>
        <tissue evidence="2">Blood</tissue>
    </source>
</reference>
<gene>
    <name evidence="2" type="ORF">KOW79_022274</name>
</gene>
<dbReference type="AlphaFoldDB" id="A0A9D3N2U4"/>
<evidence type="ECO:0000313" key="3">
    <source>
        <dbReference type="Proteomes" id="UP000824219"/>
    </source>
</evidence>
<dbReference type="SMART" id="SM00450">
    <property type="entry name" value="RHOD"/>
    <property type="match status" value="1"/>
</dbReference>
<dbReference type="InterPro" id="IPR036873">
    <property type="entry name" value="Rhodanese-like_dom_sf"/>
</dbReference>
<dbReference type="OrthoDB" id="566238at2759"/>
<dbReference type="Pfam" id="PF00581">
    <property type="entry name" value="Rhodanese"/>
    <property type="match status" value="1"/>
</dbReference>
<dbReference type="PANTHER" id="PTHR44086">
    <property type="entry name" value="THIOSULFATE SULFURTRANSFERASE RDL2, MITOCHONDRIAL-RELATED"/>
    <property type="match status" value="1"/>
</dbReference>
<dbReference type="EMBL" id="JAHKSW010000028">
    <property type="protein sequence ID" value="KAG7314971.1"/>
    <property type="molecule type" value="Genomic_DNA"/>
</dbReference>
<evidence type="ECO:0000313" key="2">
    <source>
        <dbReference type="EMBL" id="KAG7314971.1"/>
    </source>
</evidence>
<accession>A0A9D3N2U4</accession>
<protein>
    <recommendedName>
        <fullName evidence="1">Rhodanese domain-containing protein</fullName>
    </recommendedName>
</protein>
<feature type="domain" description="Rhodanese" evidence="1">
    <location>
        <begin position="69"/>
        <end position="167"/>
    </location>
</feature>
<dbReference type="SUPFAM" id="SSF52821">
    <property type="entry name" value="Rhodanese/Cell cycle control phosphatase"/>
    <property type="match status" value="1"/>
</dbReference>
<dbReference type="Proteomes" id="UP000824219">
    <property type="component" value="Linkage Group LG28"/>
</dbReference>
<dbReference type="InterPro" id="IPR001763">
    <property type="entry name" value="Rhodanese-like_dom"/>
</dbReference>
<keyword evidence="3" id="KW-1185">Reference proteome</keyword>
<name>A0A9D3N2U4_9TELE</name>
<proteinExistence type="predicted"/>
<dbReference type="Gene3D" id="3.40.250.10">
    <property type="entry name" value="Rhodanese-like domain"/>
    <property type="match status" value="1"/>
</dbReference>